<reference evidence="2" key="1">
    <citation type="submission" date="2020-10" db="EMBL/GenBank/DDBJ databases">
        <title>Mucilaginibacter mali sp. nov., isolated from rhizosphere soil of apple orchard.</title>
        <authorList>
            <person name="Lee J.-S."/>
            <person name="Kim H.S."/>
            <person name="Kim J.-S."/>
        </authorList>
    </citation>
    <scope>NUCLEOTIDE SEQUENCE</scope>
    <source>
        <strain evidence="2">KCTC 22746</strain>
    </source>
</reference>
<evidence type="ECO:0008006" key="4">
    <source>
        <dbReference type="Google" id="ProtNLM"/>
    </source>
</evidence>
<keyword evidence="3" id="KW-1185">Reference proteome</keyword>
<evidence type="ECO:0000256" key="1">
    <source>
        <dbReference type="SAM" id="SignalP"/>
    </source>
</evidence>
<feature type="signal peptide" evidence="1">
    <location>
        <begin position="1"/>
        <end position="22"/>
    </location>
</feature>
<evidence type="ECO:0000313" key="3">
    <source>
        <dbReference type="Proteomes" id="UP000622475"/>
    </source>
</evidence>
<sequence>MIRHFKALTVSLLSLASLSAVAQSTATTSSPYSRYGLGSLSPLVLPQNIAMGGIGVGTNNINGYNTVNPLNPASYSAIRLTVIDAGLYANLTTLSKTGSADQKNSNFRLNHVVLGVPVTKTSALSFGLMPYSELGYRYTQTLPRGYGSGSPADTNRIDNIYSGQGGLSKAHIGYGLKMFKHLAIGANVSYIFGDLKQYSSTELPELFGAFNTRQENSKSIGGVNYGYGLQYTIDLADDRRLILGYSGSAATKLNNNSSYVVSHYVKDYTNDAENSALDTTVNNQMMNGKIQLPSINRFGLSYQADGKFLLGADYHMANWSKFTVDGVSQGLNNTTGFNVGGQITPNSNSIRNYWALVDYRFGFHSEKTYATVNGQTINQYGATLGFGLPIPRNGSAYYKVNIAADLGRRGTLANALVRETYLNLHLSFTLNDRWFTKYKFD</sequence>
<dbReference type="EMBL" id="JADFFL010000002">
    <property type="protein sequence ID" value="MBE9661448.1"/>
    <property type="molecule type" value="Genomic_DNA"/>
</dbReference>
<evidence type="ECO:0000313" key="2">
    <source>
        <dbReference type="EMBL" id="MBE9661448.1"/>
    </source>
</evidence>
<name>A0A929KWX7_9SPHI</name>
<keyword evidence="1" id="KW-0732">Signal</keyword>
<proteinExistence type="predicted"/>
<dbReference type="Gene3D" id="2.40.160.60">
    <property type="entry name" value="Outer membrane protein transport protein (OMPP1/FadL/TodX)"/>
    <property type="match status" value="1"/>
</dbReference>
<dbReference type="SUPFAM" id="SSF56935">
    <property type="entry name" value="Porins"/>
    <property type="match status" value="1"/>
</dbReference>
<feature type="chain" id="PRO_5036850581" description="Long-subunit fatty acid transport protein" evidence="1">
    <location>
        <begin position="23"/>
        <end position="441"/>
    </location>
</feature>
<accession>A0A929KWX7</accession>
<gene>
    <name evidence="2" type="ORF">IRJ16_06095</name>
</gene>
<comment type="caution">
    <text evidence="2">The sequence shown here is derived from an EMBL/GenBank/DDBJ whole genome shotgun (WGS) entry which is preliminary data.</text>
</comment>
<organism evidence="2 3">
    <name type="scientific">Mucilaginibacter myungsuensis</name>
    <dbReference type="NCBI Taxonomy" id="649104"/>
    <lineage>
        <taxon>Bacteria</taxon>
        <taxon>Pseudomonadati</taxon>
        <taxon>Bacteroidota</taxon>
        <taxon>Sphingobacteriia</taxon>
        <taxon>Sphingobacteriales</taxon>
        <taxon>Sphingobacteriaceae</taxon>
        <taxon>Mucilaginibacter</taxon>
    </lineage>
</organism>
<dbReference type="RefSeq" id="WP_194110636.1">
    <property type="nucleotide sequence ID" value="NZ_JADFFL010000002.1"/>
</dbReference>
<dbReference type="Proteomes" id="UP000622475">
    <property type="component" value="Unassembled WGS sequence"/>
</dbReference>
<dbReference type="AlphaFoldDB" id="A0A929KWX7"/>
<protein>
    <recommendedName>
        <fullName evidence="4">Long-subunit fatty acid transport protein</fullName>
    </recommendedName>
</protein>